<dbReference type="Gene3D" id="1.10.10.10">
    <property type="entry name" value="Winged helix-like DNA-binding domain superfamily/Winged helix DNA-binding domain"/>
    <property type="match status" value="1"/>
</dbReference>
<dbReference type="Proteomes" id="UP000267535">
    <property type="component" value="Unassembled WGS sequence"/>
</dbReference>
<feature type="domain" description="Response regulatory" evidence="6">
    <location>
        <begin position="8"/>
        <end position="122"/>
    </location>
</feature>
<evidence type="ECO:0000256" key="4">
    <source>
        <dbReference type="PROSITE-ProRule" id="PRU00169"/>
    </source>
</evidence>
<dbReference type="PRINTS" id="PR00038">
    <property type="entry name" value="HTHLUXR"/>
</dbReference>
<dbReference type="InterPro" id="IPR011006">
    <property type="entry name" value="CheY-like_superfamily"/>
</dbReference>
<dbReference type="GO" id="GO:0000160">
    <property type="term" value="P:phosphorelay signal transduction system"/>
    <property type="evidence" value="ECO:0007669"/>
    <property type="project" value="InterPro"/>
</dbReference>
<dbReference type="InterPro" id="IPR016032">
    <property type="entry name" value="Sig_transdc_resp-reg_C-effctor"/>
</dbReference>
<reference evidence="7 8" key="1">
    <citation type="submission" date="2018-11" db="EMBL/GenBank/DDBJ databases">
        <title>The draft genome sequence of Amphritea balenae JAMM 1525T.</title>
        <authorList>
            <person name="Fang Z."/>
            <person name="Zhang Y."/>
            <person name="Han X."/>
        </authorList>
    </citation>
    <scope>NUCLEOTIDE SEQUENCE [LARGE SCALE GENOMIC DNA]</scope>
    <source>
        <strain evidence="7 8">JAMM 1525</strain>
    </source>
</reference>
<comment type="caution">
    <text evidence="7">The sequence shown here is derived from an EMBL/GenBank/DDBJ whole genome shotgun (WGS) entry which is preliminary data.</text>
</comment>
<dbReference type="SUPFAM" id="SSF46894">
    <property type="entry name" value="C-terminal effector domain of the bipartite response regulators"/>
    <property type="match status" value="1"/>
</dbReference>
<proteinExistence type="predicted"/>
<evidence type="ECO:0000256" key="3">
    <source>
        <dbReference type="ARBA" id="ARBA00023163"/>
    </source>
</evidence>
<dbReference type="GO" id="GO:0006355">
    <property type="term" value="P:regulation of DNA-templated transcription"/>
    <property type="evidence" value="ECO:0007669"/>
    <property type="project" value="InterPro"/>
</dbReference>
<evidence type="ECO:0000259" key="6">
    <source>
        <dbReference type="PROSITE" id="PS50110"/>
    </source>
</evidence>
<dbReference type="OrthoDB" id="9802186at2"/>
<feature type="domain" description="HTH luxR-type" evidence="5">
    <location>
        <begin position="134"/>
        <end position="199"/>
    </location>
</feature>
<keyword evidence="3" id="KW-0804">Transcription</keyword>
<keyword evidence="2 7" id="KW-0238">DNA-binding</keyword>
<dbReference type="SMART" id="SM00421">
    <property type="entry name" value="HTH_LUXR"/>
    <property type="match status" value="1"/>
</dbReference>
<evidence type="ECO:0000259" key="5">
    <source>
        <dbReference type="PROSITE" id="PS50043"/>
    </source>
</evidence>
<dbReference type="Pfam" id="PF00072">
    <property type="entry name" value="Response_reg"/>
    <property type="match status" value="1"/>
</dbReference>
<dbReference type="InterPro" id="IPR001789">
    <property type="entry name" value="Sig_transdc_resp-reg_receiver"/>
</dbReference>
<evidence type="ECO:0000256" key="1">
    <source>
        <dbReference type="ARBA" id="ARBA00023015"/>
    </source>
</evidence>
<evidence type="ECO:0000313" key="8">
    <source>
        <dbReference type="Proteomes" id="UP000267535"/>
    </source>
</evidence>
<dbReference type="PROSITE" id="PS50043">
    <property type="entry name" value="HTH_LUXR_2"/>
    <property type="match status" value="1"/>
</dbReference>
<dbReference type="AlphaFoldDB" id="A0A3P1SVK4"/>
<dbReference type="RefSeq" id="WP_124924120.1">
    <property type="nucleotide sequence ID" value="NZ_BMOH01000001.1"/>
</dbReference>
<sequence>MDNHSEVPVYLVDDDHSVREALRYVLEGYGLKVVDFDSGEAFLDQINLSQPGCLILDSRMPGLSGQDVHQKLNQNDACLDVIFLTGHGDMPMAIKAFREGACDFHQKPVRAADLLPSIEKAQLNSAVRSQKQSCKKRFDTLTERERQLFELVVKGVINKQIADQLCISVRTVEVHRSKMMERLGASNITELIKIAELIKD</sequence>
<keyword evidence="1" id="KW-0805">Transcription regulation</keyword>
<dbReference type="Pfam" id="PF00196">
    <property type="entry name" value="GerE"/>
    <property type="match status" value="1"/>
</dbReference>
<keyword evidence="8" id="KW-1185">Reference proteome</keyword>
<organism evidence="7 8">
    <name type="scientific">Amphritea balenae</name>
    <dbReference type="NCBI Taxonomy" id="452629"/>
    <lineage>
        <taxon>Bacteria</taxon>
        <taxon>Pseudomonadati</taxon>
        <taxon>Pseudomonadota</taxon>
        <taxon>Gammaproteobacteria</taxon>
        <taxon>Oceanospirillales</taxon>
        <taxon>Oceanospirillaceae</taxon>
        <taxon>Amphritea</taxon>
    </lineage>
</organism>
<dbReference type="PROSITE" id="PS50110">
    <property type="entry name" value="RESPONSE_REGULATORY"/>
    <property type="match status" value="1"/>
</dbReference>
<evidence type="ECO:0000313" key="7">
    <source>
        <dbReference type="EMBL" id="RRD01048.1"/>
    </source>
</evidence>
<dbReference type="CDD" id="cd06170">
    <property type="entry name" value="LuxR_C_like"/>
    <property type="match status" value="1"/>
</dbReference>
<protein>
    <submittedName>
        <fullName evidence="7">DNA-binding response regulator</fullName>
    </submittedName>
</protein>
<dbReference type="GO" id="GO:0003677">
    <property type="term" value="F:DNA binding"/>
    <property type="evidence" value="ECO:0007669"/>
    <property type="project" value="UniProtKB-KW"/>
</dbReference>
<accession>A0A3P1SVK4</accession>
<keyword evidence="4" id="KW-0597">Phosphoprotein</keyword>
<gene>
    <name evidence="7" type="ORF">EHS89_00330</name>
</gene>
<dbReference type="SMART" id="SM00448">
    <property type="entry name" value="REC"/>
    <property type="match status" value="1"/>
</dbReference>
<dbReference type="Gene3D" id="3.40.50.2300">
    <property type="match status" value="1"/>
</dbReference>
<dbReference type="PANTHER" id="PTHR44688:SF16">
    <property type="entry name" value="DNA-BINDING TRANSCRIPTIONAL ACTIVATOR DEVR_DOSR"/>
    <property type="match status" value="1"/>
</dbReference>
<name>A0A3P1SVK4_9GAMM</name>
<evidence type="ECO:0000256" key="2">
    <source>
        <dbReference type="ARBA" id="ARBA00023125"/>
    </source>
</evidence>
<dbReference type="InterPro" id="IPR036388">
    <property type="entry name" value="WH-like_DNA-bd_sf"/>
</dbReference>
<feature type="modified residue" description="4-aspartylphosphate" evidence="4">
    <location>
        <position position="57"/>
    </location>
</feature>
<dbReference type="PANTHER" id="PTHR44688">
    <property type="entry name" value="DNA-BINDING TRANSCRIPTIONAL ACTIVATOR DEVR_DOSR"/>
    <property type="match status" value="1"/>
</dbReference>
<dbReference type="SUPFAM" id="SSF52172">
    <property type="entry name" value="CheY-like"/>
    <property type="match status" value="1"/>
</dbReference>
<dbReference type="CDD" id="cd17537">
    <property type="entry name" value="REC_FixJ"/>
    <property type="match status" value="1"/>
</dbReference>
<dbReference type="EMBL" id="RQXV01000001">
    <property type="protein sequence ID" value="RRD01048.1"/>
    <property type="molecule type" value="Genomic_DNA"/>
</dbReference>
<dbReference type="InterPro" id="IPR000792">
    <property type="entry name" value="Tscrpt_reg_LuxR_C"/>
</dbReference>